<evidence type="ECO:0000313" key="2">
    <source>
        <dbReference type="EMBL" id="CAE7391814.1"/>
    </source>
</evidence>
<name>A0A812QKI7_9DINO</name>
<dbReference type="EMBL" id="CAJNJA010016978">
    <property type="protein sequence ID" value="CAE7391814.1"/>
    <property type="molecule type" value="Genomic_DNA"/>
</dbReference>
<protein>
    <submittedName>
        <fullName evidence="2">Amt protein</fullName>
    </submittedName>
</protein>
<feature type="compositionally biased region" description="Pro residues" evidence="1">
    <location>
        <begin position="398"/>
        <end position="417"/>
    </location>
</feature>
<dbReference type="OrthoDB" id="434910at2759"/>
<organism evidence="2 3">
    <name type="scientific">Symbiodinium necroappetens</name>
    <dbReference type="NCBI Taxonomy" id="1628268"/>
    <lineage>
        <taxon>Eukaryota</taxon>
        <taxon>Sar</taxon>
        <taxon>Alveolata</taxon>
        <taxon>Dinophyceae</taxon>
        <taxon>Suessiales</taxon>
        <taxon>Symbiodiniaceae</taxon>
        <taxon>Symbiodinium</taxon>
    </lineage>
</organism>
<reference evidence="2" key="1">
    <citation type="submission" date="2021-02" db="EMBL/GenBank/DDBJ databases">
        <authorList>
            <person name="Dougan E. K."/>
            <person name="Rhodes N."/>
            <person name="Thang M."/>
            <person name="Chan C."/>
        </authorList>
    </citation>
    <scope>NUCLEOTIDE SEQUENCE</scope>
</reference>
<dbReference type="AlphaFoldDB" id="A0A812QKI7"/>
<feature type="region of interest" description="Disordered" evidence="1">
    <location>
        <begin position="392"/>
        <end position="429"/>
    </location>
</feature>
<comment type="caution">
    <text evidence="2">The sequence shown here is derived from an EMBL/GenBank/DDBJ whole genome shotgun (WGS) entry which is preliminary data.</text>
</comment>
<evidence type="ECO:0000313" key="3">
    <source>
        <dbReference type="Proteomes" id="UP000601435"/>
    </source>
</evidence>
<gene>
    <name evidence="2" type="primary">amt</name>
    <name evidence="2" type="ORF">SNEC2469_LOCUS10655</name>
</gene>
<feature type="non-terminal residue" evidence="2">
    <location>
        <position position="429"/>
    </location>
</feature>
<proteinExistence type="predicted"/>
<feature type="region of interest" description="Disordered" evidence="1">
    <location>
        <begin position="272"/>
        <end position="338"/>
    </location>
</feature>
<dbReference type="Proteomes" id="UP000601435">
    <property type="component" value="Unassembled WGS sequence"/>
</dbReference>
<evidence type="ECO:0000256" key="1">
    <source>
        <dbReference type="SAM" id="MobiDB-lite"/>
    </source>
</evidence>
<keyword evidence="3" id="KW-1185">Reference proteome</keyword>
<accession>A0A812QKI7</accession>
<sequence length="429" mass="48227">AYLQATLEDVGLAKTILRIPAEEDVVKFTDYLRVRTLPASLLQSEELLDLFYQELRSTLASCYLDRICPTLQEVEHRFKTHLPPGSPHELDVALVLPMLARKVPDTYHILPADGRGRPIMVFFSEAPSGFKGFLDVDCTLQGDGDFSQESWEQLDKALTDSFRISCDFRHAAFDVRSKVQHFKDWPLAEVELLLHAAVGKKKLAPWEDHLGPAEHVHSLVLERNTKQWEGTLGHKKKESWTHPHRGQNGYSKFQRDWEAYQHYVADKESLQMAQPGHPDRDQHWPSLGPARPQAQRERRQLNLSQQLYGDGAKNRAESVRSNRSSSSEAKYQLSGPVPPVEIPEDARLQVETLVSACPDGLRFTTLKRVLHAFDEAGGPSYGIVDQVLNPSFPMGLEEPPPGLEKPPPGLEEPPPGLALPQDVNALAFQ</sequence>